<dbReference type="InterPro" id="IPR013083">
    <property type="entry name" value="Znf_RING/FYVE/PHD"/>
</dbReference>
<feature type="domain" description="RING-type" evidence="2">
    <location>
        <begin position="21"/>
        <end position="48"/>
    </location>
</feature>
<evidence type="ECO:0000256" key="1">
    <source>
        <dbReference type="SAM" id="MobiDB-lite"/>
    </source>
</evidence>
<dbReference type="SUPFAM" id="SSF57850">
    <property type="entry name" value="RING/U-box"/>
    <property type="match status" value="1"/>
</dbReference>
<dbReference type="AlphaFoldDB" id="A0A8S2AY13"/>
<dbReference type="Proteomes" id="UP000682877">
    <property type="component" value="Chromosome 7"/>
</dbReference>
<evidence type="ECO:0000313" key="4">
    <source>
        <dbReference type="Proteomes" id="UP000682877"/>
    </source>
</evidence>
<accession>A0A8S2AY13</accession>
<proteinExistence type="predicted"/>
<evidence type="ECO:0000259" key="2">
    <source>
        <dbReference type="Pfam" id="PF17123"/>
    </source>
</evidence>
<evidence type="ECO:0000313" key="3">
    <source>
        <dbReference type="EMBL" id="CAE6198866.1"/>
    </source>
</evidence>
<feature type="region of interest" description="Disordered" evidence="1">
    <location>
        <begin position="163"/>
        <end position="191"/>
    </location>
</feature>
<organism evidence="3 4">
    <name type="scientific">Arabidopsis arenosa</name>
    <name type="common">Sand rock-cress</name>
    <name type="synonym">Cardaminopsis arenosa</name>
    <dbReference type="NCBI Taxonomy" id="38785"/>
    <lineage>
        <taxon>Eukaryota</taxon>
        <taxon>Viridiplantae</taxon>
        <taxon>Streptophyta</taxon>
        <taxon>Embryophyta</taxon>
        <taxon>Tracheophyta</taxon>
        <taxon>Spermatophyta</taxon>
        <taxon>Magnoliopsida</taxon>
        <taxon>eudicotyledons</taxon>
        <taxon>Gunneridae</taxon>
        <taxon>Pentapetalae</taxon>
        <taxon>rosids</taxon>
        <taxon>malvids</taxon>
        <taxon>Brassicales</taxon>
        <taxon>Brassicaceae</taxon>
        <taxon>Camelineae</taxon>
        <taxon>Arabidopsis</taxon>
    </lineage>
</organism>
<reference evidence="3" key="1">
    <citation type="submission" date="2021-01" db="EMBL/GenBank/DDBJ databases">
        <authorList>
            <person name="Bezrukov I."/>
        </authorList>
    </citation>
    <scope>NUCLEOTIDE SEQUENCE</scope>
</reference>
<name>A0A8S2AY13_ARAAE</name>
<dbReference type="CDD" id="cd16448">
    <property type="entry name" value="RING-H2"/>
    <property type="match status" value="1"/>
</dbReference>
<protein>
    <recommendedName>
        <fullName evidence="2">RING-type domain-containing protein</fullName>
    </recommendedName>
</protein>
<dbReference type="InterPro" id="IPR001841">
    <property type="entry name" value="Znf_RING"/>
</dbReference>
<dbReference type="Gene3D" id="3.30.40.10">
    <property type="entry name" value="Zinc/RING finger domain, C3HC4 (zinc finger)"/>
    <property type="match status" value="1"/>
</dbReference>
<keyword evidence="4" id="KW-1185">Reference proteome</keyword>
<dbReference type="Pfam" id="PF17123">
    <property type="entry name" value="zf-RING_11"/>
    <property type="match status" value="1"/>
</dbReference>
<sequence length="191" mass="21481">MNLESDIKESKRVVEPVDDEDCAVCLEPLANDAKRTVVNLQCSHRFHLDLDPPYPDIDVLRDQLERDDDILLDMPTRVESDGVPYFFHSDMDRILTNTGMLIPNVPYQITENGNTRINRWRESCNTTLDARMQRQIDEHVAIIVDSERRLHDMLCELYGCERSGGGGGENSGGEAVAEAGEAAEGAEMTEE</sequence>
<gene>
    <name evidence="3" type="ORF">AARE701A_LOCUS19585</name>
</gene>
<dbReference type="EMBL" id="LR999457">
    <property type="protein sequence ID" value="CAE6198866.1"/>
    <property type="molecule type" value="Genomic_DNA"/>
</dbReference>
<feature type="compositionally biased region" description="Low complexity" evidence="1">
    <location>
        <begin position="172"/>
        <end position="191"/>
    </location>
</feature>